<comment type="similarity">
    <text evidence="3">Belongs to the IFIT family.</text>
</comment>
<dbReference type="FunFam" id="1.25.40.10:FF:000032">
    <property type="entry name" value="Interferon-induced protein with tetratricopeptide repeats 5"/>
    <property type="match status" value="1"/>
</dbReference>
<dbReference type="FunCoup" id="A0A3B1K1S3">
    <property type="interactions" value="587"/>
</dbReference>
<dbReference type="InterPro" id="IPR011990">
    <property type="entry name" value="TPR-like_helical_dom_sf"/>
</dbReference>
<feature type="repeat" description="TPR" evidence="4">
    <location>
        <begin position="53"/>
        <end position="86"/>
    </location>
</feature>
<dbReference type="GeneTree" id="ENSGT00950000182946"/>
<dbReference type="SMART" id="SM00028">
    <property type="entry name" value="TPR"/>
    <property type="match status" value="5"/>
</dbReference>
<protein>
    <submittedName>
        <fullName evidence="5">Interferon-induced protein with tetratricopeptide repeats 5-like</fullName>
    </submittedName>
</protein>
<evidence type="ECO:0000256" key="4">
    <source>
        <dbReference type="PROSITE-ProRule" id="PRU00339"/>
    </source>
</evidence>
<keyword evidence="6" id="KW-1185">Reference proteome</keyword>
<evidence type="ECO:0000313" key="5">
    <source>
        <dbReference type="Ensembl" id="ENSAMXP00000047574.1"/>
    </source>
</evidence>
<dbReference type="SUPFAM" id="SSF48452">
    <property type="entry name" value="TPR-like"/>
    <property type="match status" value="2"/>
</dbReference>
<dbReference type="Bgee" id="ENSAMXG00000039763">
    <property type="expression patterns" value="Expressed in olfactory epithelium and 8 other cell types or tissues"/>
</dbReference>
<feature type="repeat" description="TPR" evidence="4">
    <location>
        <begin position="247"/>
        <end position="280"/>
    </location>
</feature>
<reference evidence="5" key="4">
    <citation type="submission" date="2025-09" db="UniProtKB">
        <authorList>
            <consortium name="Ensembl"/>
        </authorList>
    </citation>
    <scope>IDENTIFICATION</scope>
</reference>
<dbReference type="STRING" id="7994.ENSAMXP00000047574"/>
<dbReference type="GO" id="GO:0051607">
    <property type="term" value="P:defense response to virus"/>
    <property type="evidence" value="ECO:0007669"/>
    <property type="project" value="TreeGrafter"/>
</dbReference>
<dbReference type="InterPro" id="IPR019734">
    <property type="entry name" value="TPR_rpt"/>
</dbReference>
<name>A0A3B1K1S3_ASTMX</name>
<dbReference type="GO" id="GO:0005829">
    <property type="term" value="C:cytosol"/>
    <property type="evidence" value="ECO:0007669"/>
    <property type="project" value="TreeGrafter"/>
</dbReference>
<dbReference type="Ensembl" id="ENSAMXT00000058029.1">
    <property type="protein sequence ID" value="ENSAMXP00000047574.1"/>
    <property type="gene ID" value="ENSAMXG00000039763.1"/>
</dbReference>
<dbReference type="PANTHER" id="PTHR10271">
    <property type="entry name" value="INTERFERON-INDUCED PROTEIN WITH TETRATRICOPEPTIDE REPEATS"/>
    <property type="match status" value="1"/>
</dbReference>
<reference evidence="5" key="3">
    <citation type="submission" date="2025-08" db="UniProtKB">
        <authorList>
            <consortium name="Ensembl"/>
        </authorList>
    </citation>
    <scope>IDENTIFICATION</scope>
</reference>
<dbReference type="Pfam" id="PF13181">
    <property type="entry name" value="TPR_8"/>
    <property type="match status" value="2"/>
</dbReference>
<feature type="repeat" description="TPR" evidence="4">
    <location>
        <begin position="430"/>
        <end position="463"/>
    </location>
</feature>
<dbReference type="PROSITE" id="PS50005">
    <property type="entry name" value="TPR"/>
    <property type="match status" value="3"/>
</dbReference>
<proteinExistence type="inferred from homology"/>
<dbReference type="Proteomes" id="UP000018467">
    <property type="component" value="Unassembled WGS sequence"/>
</dbReference>
<evidence type="ECO:0000256" key="2">
    <source>
        <dbReference type="ARBA" id="ARBA00022803"/>
    </source>
</evidence>
<dbReference type="Gene3D" id="1.25.40.10">
    <property type="entry name" value="Tetratricopeptide repeat domain"/>
    <property type="match status" value="3"/>
</dbReference>
<dbReference type="Pfam" id="PF13432">
    <property type="entry name" value="TPR_16"/>
    <property type="match status" value="1"/>
</dbReference>
<reference evidence="6" key="1">
    <citation type="submission" date="2013-03" db="EMBL/GenBank/DDBJ databases">
        <authorList>
            <person name="Jeffery W."/>
            <person name="Warren W."/>
            <person name="Wilson R.K."/>
        </authorList>
    </citation>
    <scope>NUCLEOTIDE SEQUENCE</scope>
    <source>
        <strain evidence="6">female</strain>
    </source>
</reference>
<sequence length="477" mass="55257">MGSDKEIHLKTKLLQLECHFTWALNKEDTDLTDLLNRLEEQIDFDLGKEAGIVRTYNSLGFVKFLLGSHDEALDNFQRSVKLTKEHHGEDCEKLLVVSYGNLAWLHYHMGAYEECESYLNKLKEIKEKQPLGKYPEMLGEKGWIYLKFSSTYYERAKECFRQALELEPEDGELNTGYAIALYRIDSSDKLYTPTDSPVIKQLRRAIDMNPDDDVLKVLLGLKLTVYKKYGEADSLVETALKNSPDHPHVMRYVGKFFRNQGSVDRAIALLNRALEIVPNSSFIHHQLALSYKTKKTHLLRAGSHHSKGAEIQRIHNQLIYHLEKATTLRPSFVLAMNELALQYGDNRETSKAEQLFQDTFIVAKEKNEAYQLVNFTYADFQLYSVKCEPLAIKQYKVALKMGPKTTVGQKCTWRLKMIAKRRIDRNREDGEAYGILGFMHKENREIHQAIECYEKALCYEDNEEYLSDLCELRLSLQ</sequence>
<reference evidence="6" key="2">
    <citation type="journal article" date="2014" name="Nat. Commun.">
        <title>The cavefish genome reveals candidate genes for eye loss.</title>
        <authorList>
            <person name="McGaugh S.E."/>
            <person name="Gross J.B."/>
            <person name="Aken B."/>
            <person name="Blin M."/>
            <person name="Borowsky R."/>
            <person name="Chalopin D."/>
            <person name="Hinaux H."/>
            <person name="Jeffery W.R."/>
            <person name="Keene A."/>
            <person name="Ma L."/>
            <person name="Minx P."/>
            <person name="Murphy D."/>
            <person name="O'Quin K.E."/>
            <person name="Retaux S."/>
            <person name="Rohner N."/>
            <person name="Searle S.M."/>
            <person name="Stahl B.A."/>
            <person name="Tabin C."/>
            <person name="Volff J.N."/>
            <person name="Yoshizawa M."/>
            <person name="Warren W.C."/>
        </authorList>
    </citation>
    <scope>NUCLEOTIDE SEQUENCE [LARGE SCALE GENOMIC DNA]</scope>
    <source>
        <strain evidence="6">female</strain>
    </source>
</reference>
<dbReference type="Pfam" id="PF13424">
    <property type="entry name" value="TPR_12"/>
    <property type="match status" value="1"/>
</dbReference>
<evidence type="ECO:0000313" key="6">
    <source>
        <dbReference type="Proteomes" id="UP000018467"/>
    </source>
</evidence>
<keyword evidence="1" id="KW-0677">Repeat</keyword>
<dbReference type="PANTHER" id="PTHR10271:SF29">
    <property type="entry name" value="INTERFERON-INDUCED PROTEIN WITH TETRATRICOPEPTIDE REPEATS-RELATED"/>
    <property type="match status" value="1"/>
</dbReference>
<dbReference type="AlphaFoldDB" id="A0A3B1K1S3"/>
<evidence type="ECO:0000256" key="3">
    <source>
        <dbReference type="ARBA" id="ARBA00038336"/>
    </source>
</evidence>
<evidence type="ECO:0000256" key="1">
    <source>
        <dbReference type="ARBA" id="ARBA00022737"/>
    </source>
</evidence>
<dbReference type="InParanoid" id="A0A3B1K1S3"/>
<keyword evidence="2 4" id="KW-0802">TPR repeat</keyword>
<accession>A0A3B1K1S3</accession>
<organism evidence="5 6">
    <name type="scientific">Astyanax mexicanus</name>
    <name type="common">Blind cave fish</name>
    <name type="synonym">Astyanax fasciatus mexicanus</name>
    <dbReference type="NCBI Taxonomy" id="7994"/>
    <lineage>
        <taxon>Eukaryota</taxon>
        <taxon>Metazoa</taxon>
        <taxon>Chordata</taxon>
        <taxon>Craniata</taxon>
        <taxon>Vertebrata</taxon>
        <taxon>Euteleostomi</taxon>
        <taxon>Actinopterygii</taxon>
        <taxon>Neopterygii</taxon>
        <taxon>Teleostei</taxon>
        <taxon>Ostariophysi</taxon>
        <taxon>Characiformes</taxon>
        <taxon>Characoidei</taxon>
        <taxon>Acestrorhamphidae</taxon>
        <taxon>Acestrorhamphinae</taxon>
        <taxon>Astyanax</taxon>
    </lineage>
</organism>